<evidence type="ECO:0008006" key="4">
    <source>
        <dbReference type="Google" id="ProtNLM"/>
    </source>
</evidence>
<keyword evidence="3" id="KW-1185">Reference proteome</keyword>
<dbReference type="HOGENOM" id="CLU_022442_1_0_1"/>
<gene>
    <name evidence="2" type="ORF">CERSUDRAFT_124938</name>
</gene>
<feature type="signal peptide" evidence="1">
    <location>
        <begin position="1"/>
        <end position="21"/>
    </location>
</feature>
<dbReference type="InterPro" id="IPR017853">
    <property type="entry name" value="GH"/>
</dbReference>
<dbReference type="AlphaFoldDB" id="M2R912"/>
<dbReference type="STRING" id="914234.M2R912"/>
<sequence length="553" mass="59291">MRMQLRSVVVLLGAFFGSVSAQTWCGKNYMASSPVVPPSGQFPTPATSSKPLLAFRCAPAIKPYLPEDISSPAGILIDAFLTNSEIVGAEPIDIPLLGELADLLVTVNVDGHELISGGVVPLNATKVELPFSLAGLKPQKEAFNVSCSATFAPIGAKAQTFKTTTSLAFLPDPPAGRSVTKMDLRTGALLAKPATGKGGSYEPVLPVGFYTAFGDYLATNISLVDQIKAEGYNVIHPIPTFDNLTALTEVIQRMEEVGIYLMYDMRWTYMNLTGVAEEVERVRDSPALLLWYTGDEPDGTSDPLNATSLAYDEIYELDGYHPVSLVLNCQDYYWTEYTAGSDIVMEDVYPISNNVTWSVEWNTPCTLDYGDCGCDNCKGSLMDISDRLDEFQYRLWVSGWDRTKAVWGVPQGFGGAEYWPDVPTGKQWVAQSVLSINHGALGVVSWEAPSTDDITTSASLLASAAPALAEYIASPSAKFQHVLSGEVDVGFWTVGGKTLVLATNLVNESATFDLDSVRGLSAIGAKGILDSGASIQGHKIVLEPTGSGAFILG</sequence>
<dbReference type="OrthoDB" id="2338662at2759"/>
<evidence type="ECO:0000313" key="2">
    <source>
        <dbReference type="EMBL" id="EMD34907.1"/>
    </source>
</evidence>
<name>M2R912_CERS8</name>
<protein>
    <recommendedName>
        <fullName evidence="4">Glycoside hydrolase family 2 protein</fullName>
    </recommendedName>
</protein>
<proteinExistence type="predicted"/>
<evidence type="ECO:0000313" key="3">
    <source>
        <dbReference type="Proteomes" id="UP000016930"/>
    </source>
</evidence>
<keyword evidence="1" id="KW-0732">Signal</keyword>
<evidence type="ECO:0000256" key="1">
    <source>
        <dbReference type="SAM" id="SignalP"/>
    </source>
</evidence>
<dbReference type="EMBL" id="KB445801">
    <property type="protein sequence ID" value="EMD34907.1"/>
    <property type="molecule type" value="Genomic_DNA"/>
</dbReference>
<organism evidence="2 3">
    <name type="scientific">Ceriporiopsis subvermispora (strain B)</name>
    <name type="common">White-rot fungus</name>
    <name type="synonym">Gelatoporia subvermispora</name>
    <dbReference type="NCBI Taxonomy" id="914234"/>
    <lineage>
        <taxon>Eukaryota</taxon>
        <taxon>Fungi</taxon>
        <taxon>Dikarya</taxon>
        <taxon>Basidiomycota</taxon>
        <taxon>Agaricomycotina</taxon>
        <taxon>Agaricomycetes</taxon>
        <taxon>Polyporales</taxon>
        <taxon>Gelatoporiaceae</taxon>
        <taxon>Gelatoporia</taxon>
    </lineage>
</organism>
<dbReference type="SUPFAM" id="SSF51445">
    <property type="entry name" value="(Trans)glycosidases"/>
    <property type="match status" value="1"/>
</dbReference>
<dbReference type="Gene3D" id="3.20.20.80">
    <property type="entry name" value="Glycosidases"/>
    <property type="match status" value="1"/>
</dbReference>
<dbReference type="Proteomes" id="UP000016930">
    <property type="component" value="Unassembled WGS sequence"/>
</dbReference>
<feature type="chain" id="PRO_5004024222" description="Glycoside hydrolase family 2 protein" evidence="1">
    <location>
        <begin position="22"/>
        <end position="553"/>
    </location>
</feature>
<accession>M2R912</accession>
<reference evidence="2 3" key="1">
    <citation type="journal article" date="2012" name="Proc. Natl. Acad. Sci. U.S.A.">
        <title>Comparative genomics of Ceriporiopsis subvermispora and Phanerochaete chrysosporium provide insight into selective ligninolysis.</title>
        <authorList>
            <person name="Fernandez-Fueyo E."/>
            <person name="Ruiz-Duenas F.J."/>
            <person name="Ferreira P."/>
            <person name="Floudas D."/>
            <person name="Hibbett D.S."/>
            <person name="Canessa P."/>
            <person name="Larrondo L.F."/>
            <person name="James T.Y."/>
            <person name="Seelenfreund D."/>
            <person name="Lobos S."/>
            <person name="Polanco R."/>
            <person name="Tello M."/>
            <person name="Honda Y."/>
            <person name="Watanabe T."/>
            <person name="Watanabe T."/>
            <person name="Ryu J.S."/>
            <person name="Kubicek C.P."/>
            <person name="Schmoll M."/>
            <person name="Gaskell J."/>
            <person name="Hammel K.E."/>
            <person name="St John F.J."/>
            <person name="Vanden Wymelenberg A."/>
            <person name="Sabat G."/>
            <person name="Splinter BonDurant S."/>
            <person name="Syed K."/>
            <person name="Yadav J.S."/>
            <person name="Doddapaneni H."/>
            <person name="Subramanian V."/>
            <person name="Lavin J.L."/>
            <person name="Oguiza J.A."/>
            <person name="Perez G."/>
            <person name="Pisabarro A.G."/>
            <person name="Ramirez L."/>
            <person name="Santoyo F."/>
            <person name="Master E."/>
            <person name="Coutinho P.M."/>
            <person name="Henrissat B."/>
            <person name="Lombard V."/>
            <person name="Magnuson J.K."/>
            <person name="Kuees U."/>
            <person name="Hori C."/>
            <person name="Igarashi K."/>
            <person name="Samejima M."/>
            <person name="Held B.W."/>
            <person name="Barry K.W."/>
            <person name="LaButti K.M."/>
            <person name="Lapidus A."/>
            <person name="Lindquist E.A."/>
            <person name="Lucas S.M."/>
            <person name="Riley R."/>
            <person name="Salamov A.A."/>
            <person name="Hoffmeister D."/>
            <person name="Schwenk D."/>
            <person name="Hadar Y."/>
            <person name="Yarden O."/>
            <person name="de Vries R.P."/>
            <person name="Wiebenga A."/>
            <person name="Stenlid J."/>
            <person name="Eastwood D."/>
            <person name="Grigoriev I.V."/>
            <person name="Berka R.M."/>
            <person name="Blanchette R.A."/>
            <person name="Kersten P."/>
            <person name="Martinez A.T."/>
            <person name="Vicuna R."/>
            <person name="Cullen D."/>
        </authorList>
    </citation>
    <scope>NUCLEOTIDE SEQUENCE [LARGE SCALE GENOMIC DNA]</scope>
    <source>
        <strain evidence="2 3">B</strain>
    </source>
</reference>